<organism evidence="4 5">
    <name type="scientific">Saccoglossus kowalevskii</name>
    <name type="common">Acorn worm</name>
    <dbReference type="NCBI Taxonomy" id="10224"/>
    <lineage>
        <taxon>Eukaryota</taxon>
        <taxon>Metazoa</taxon>
        <taxon>Hemichordata</taxon>
        <taxon>Enteropneusta</taxon>
        <taxon>Harrimaniidae</taxon>
        <taxon>Saccoglossus</taxon>
    </lineage>
</organism>
<protein>
    <submittedName>
        <fullName evidence="5">Exostosin-2-like</fullName>
    </submittedName>
</protein>
<dbReference type="PANTHER" id="PTHR48261">
    <property type="entry name" value="ACETYLGLUCOSAMINYLTRANSFERASE"/>
    <property type="match status" value="1"/>
</dbReference>
<dbReference type="Proteomes" id="UP000694865">
    <property type="component" value="Unplaced"/>
</dbReference>
<dbReference type="Pfam" id="PF03016">
    <property type="entry name" value="Exostosin_GT47"/>
    <property type="match status" value="1"/>
</dbReference>
<keyword evidence="4" id="KW-1185">Reference proteome</keyword>
<feature type="non-terminal residue" evidence="5">
    <location>
        <position position="291"/>
    </location>
</feature>
<feature type="transmembrane region" description="Helical" evidence="2">
    <location>
        <begin position="21"/>
        <end position="45"/>
    </location>
</feature>
<name>A0ABM0MWV4_SACKO</name>
<dbReference type="RefSeq" id="XP_006824495.1">
    <property type="nucleotide sequence ID" value="XM_006824432.1"/>
</dbReference>
<keyword evidence="2" id="KW-1133">Transmembrane helix</keyword>
<dbReference type="PANTHER" id="PTHR48261:SF5">
    <property type="entry name" value="EXOSTOSIN GLYCOSYLTRANSFERASE 2"/>
    <property type="match status" value="1"/>
</dbReference>
<dbReference type="GeneID" id="102809744"/>
<keyword evidence="2" id="KW-0472">Membrane</keyword>
<evidence type="ECO:0000259" key="3">
    <source>
        <dbReference type="Pfam" id="PF03016"/>
    </source>
</evidence>
<gene>
    <name evidence="5" type="primary">LOC102809744</name>
</gene>
<dbReference type="InterPro" id="IPR040911">
    <property type="entry name" value="Exostosin_GT47"/>
</dbReference>
<keyword evidence="2" id="KW-0812">Transmembrane</keyword>
<reference evidence="5" key="1">
    <citation type="submission" date="2025-08" db="UniProtKB">
        <authorList>
            <consortium name="RefSeq"/>
        </authorList>
    </citation>
    <scope>IDENTIFICATION</scope>
    <source>
        <tissue evidence="5">Testes</tissue>
    </source>
</reference>
<sequence length="291" mass="33140">MYSTANKKSTLPRGPRMKLKYQSFYIALFTMILFGLITTGLFQFWPHSIESDHNTHGFKLRNIQQLSEVTITTENSIPEKGDLNCRFSTCFDVYNCNYEIGRISVYIYPLRKYVDENGQAISKPLSKEFHEILEAISESFYHTTDPDKACIFIPAIDVLNQNSLRLHETAQVLAQLPKWNEGTNHLLFTMLPGSVPDYNTALDVHRGKAILAGGGFSTWTYRDGYDVSIPVFNPMVTHVDLQHRPDRFLAISAQVGIHSDFRQQLNAMALDSDNILVLDECHINNEDISPM</sequence>
<evidence type="ECO:0000256" key="2">
    <source>
        <dbReference type="SAM" id="Phobius"/>
    </source>
</evidence>
<evidence type="ECO:0000313" key="5">
    <source>
        <dbReference type="RefSeq" id="XP_006824495.1"/>
    </source>
</evidence>
<evidence type="ECO:0000256" key="1">
    <source>
        <dbReference type="ARBA" id="ARBA00010271"/>
    </source>
</evidence>
<dbReference type="InterPro" id="IPR004263">
    <property type="entry name" value="Exostosin"/>
</dbReference>
<accession>A0ABM0MWV4</accession>
<comment type="similarity">
    <text evidence="1">Belongs to the glycosyltransferase 47 family.</text>
</comment>
<evidence type="ECO:0000313" key="4">
    <source>
        <dbReference type="Proteomes" id="UP000694865"/>
    </source>
</evidence>
<feature type="domain" description="Exostosin GT47" evidence="3">
    <location>
        <begin position="102"/>
        <end position="285"/>
    </location>
</feature>
<proteinExistence type="inferred from homology"/>